<proteinExistence type="predicted"/>
<sequence length="103" mass="11519">MYFVGNGITKGALDLGIICYVKPPRRLKLVPILIALAVCSFSLHRCVVRIGKKVIRRSGLRNRGKKERGREETCLLLFPLPGSTHAHTYTGKHSIEAWPCNYG</sequence>
<dbReference type="EMBL" id="ABEU02000001">
    <property type="protein sequence ID" value="PNR62733.1"/>
    <property type="molecule type" value="Genomic_DNA"/>
</dbReference>
<keyword evidence="1" id="KW-0812">Transmembrane</keyword>
<dbReference type="EnsemblPlants" id="Pp3c1_25208V3.1">
    <property type="protein sequence ID" value="Pp3c1_25208V3.1"/>
    <property type="gene ID" value="Pp3c1_25208"/>
</dbReference>
<reference evidence="2 4" key="2">
    <citation type="journal article" date="2018" name="Plant J.">
        <title>The Physcomitrella patens chromosome-scale assembly reveals moss genome structure and evolution.</title>
        <authorList>
            <person name="Lang D."/>
            <person name="Ullrich K.K."/>
            <person name="Murat F."/>
            <person name="Fuchs J."/>
            <person name="Jenkins J."/>
            <person name="Haas F.B."/>
            <person name="Piednoel M."/>
            <person name="Gundlach H."/>
            <person name="Van Bel M."/>
            <person name="Meyberg R."/>
            <person name="Vives C."/>
            <person name="Morata J."/>
            <person name="Symeonidi A."/>
            <person name="Hiss M."/>
            <person name="Muchero W."/>
            <person name="Kamisugi Y."/>
            <person name="Saleh O."/>
            <person name="Blanc G."/>
            <person name="Decker E.L."/>
            <person name="van Gessel N."/>
            <person name="Grimwood J."/>
            <person name="Hayes R.D."/>
            <person name="Graham S.W."/>
            <person name="Gunter L.E."/>
            <person name="McDaniel S.F."/>
            <person name="Hoernstein S.N.W."/>
            <person name="Larsson A."/>
            <person name="Li F.W."/>
            <person name="Perroud P.F."/>
            <person name="Phillips J."/>
            <person name="Ranjan P."/>
            <person name="Rokshar D.S."/>
            <person name="Rothfels C.J."/>
            <person name="Schneider L."/>
            <person name="Shu S."/>
            <person name="Stevenson D.W."/>
            <person name="Thummler F."/>
            <person name="Tillich M."/>
            <person name="Villarreal Aguilar J.C."/>
            <person name="Widiez T."/>
            <person name="Wong G.K."/>
            <person name="Wymore A."/>
            <person name="Zhang Y."/>
            <person name="Zimmer A.D."/>
            <person name="Quatrano R.S."/>
            <person name="Mayer K.F.X."/>
            <person name="Goodstein D."/>
            <person name="Casacuberta J.M."/>
            <person name="Vandepoele K."/>
            <person name="Reski R."/>
            <person name="Cuming A.C."/>
            <person name="Tuskan G.A."/>
            <person name="Maumus F."/>
            <person name="Salse J."/>
            <person name="Schmutz J."/>
            <person name="Rensing S.A."/>
        </authorList>
    </citation>
    <scope>NUCLEOTIDE SEQUENCE [LARGE SCALE GENOMIC DNA]</scope>
    <source>
        <strain evidence="3 4">cv. Gransden 2004</strain>
    </source>
</reference>
<evidence type="ECO:0000313" key="4">
    <source>
        <dbReference type="Proteomes" id="UP000006727"/>
    </source>
</evidence>
<keyword evidence="1" id="KW-0472">Membrane</keyword>
<reference evidence="3" key="3">
    <citation type="submission" date="2020-12" db="UniProtKB">
        <authorList>
            <consortium name="EnsemblPlants"/>
        </authorList>
    </citation>
    <scope>IDENTIFICATION</scope>
</reference>
<accession>A0A2K1L9P4</accession>
<dbReference type="AlphaFoldDB" id="A0A2K1L9P4"/>
<reference evidence="2 4" key="1">
    <citation type="journal article" date="2008" name="Science">
        <title>The Physcomitrella genome reveals evolutionary insights into the conquest of land by plants.</title>
        <authorList>
            <person name="Rensing S."/>
            <person name="Lang D."/>
            <person name="Zimmer A."/>
            <person name="Terry A."/>
            <person name="Salamov A."/>
            <person name="Shapiro H."/>
            <person name="Nishiyama T."/>
            <person name="Perroud P.-F."/>
            <person name="Lindquist E."/>
            <person name="Kamisugi Y."/>
            <person name="Tanahashi T."/>
            <person name="Sakakibara K."/>
            <person name="Fujita T."/>
            <person name="Oishi K."/>
            <person name="Shin-I T."/>
            <person name="Kuroki Y."/>
            <person name="Toyoda A."/>
            <person name="Suzuki Y."/>
            <person name="Hashimoto A."/>
            <person name="Yamaguchi K."/>
            <person name="Sugano A."/>
            <person name="Kohara Y."/>
            <person name="Fujiyama A."/>
            <person name="Anterola A."/>
            <person name="Aoki S."/>
            <person name="Ashton N."/>
            <person name="Barbazuk W.B."/>
            <person name="Barker E."/>
            <person name="Bennetzen J."/>
            <person name="Bezanilla M."/>
            <person name="Blankenship R."/>
            <person name="Cho S.H."/>
            <person name="Dutcher S."/>
            <person name="Estelle M."/>
            <person name="Fawcett J.A."/>
            <person name="Gundlach H."/>
            <person name="Hanada K."/>
            <person name="Heyl A."/>
            <person name="Hicks K.A."/>
            <person name="Hugh J."/>
            <person name="Lohr M."/>
            <person name="Mayer K."/>
            <person name="Melkozernov A."/>
            <person name="Murata T."/>
            <person name="Nelson D."/>
            <person name="Pils B."/>
            <person name="Prigge M."/>
            <person name="Reiss B."/>
            <person name="Renner T."/>
            <person name="Rombauts S."/>
            <person name="Rushton P."/>
            <person name="Sanderfoot A."/>
            <person name="Schween G."/>
            <person name="Shiu S.-H."/>
            <person name="Stueber K."/>
            <person name="Theodoulou F.L."/>
            <person name="Tu H."/>
            <person name="Van de Peer Y."/>
            <person name="Verrier P.J."/>
            <person name="Waters E."/>
            <person name="Wood A."/>
            <person name="Yang L."/>
            <person name="Cove D."/>
            <person name="Cuming A."/>
            <person name="Hasebe M."/>
            <person name="Lucas S."/>
            <person name="Mishler D.B."/>
            <person name="Reski R."/>
            <person name="Grigoriev I."/>
            <person name="Quatrano R.S."/>
            <person name="Boore J.L."/>
        </authorList>
    </citation>
    <scope>NUCLEOTIDE SEQUENCE [LARGE SCALE GENOMIC DNA]</scope>
    <source>
        <strain evidence="3 4">cv. Gransden 2004</strain>
    </source>
</reference>
<gene>
    <name evidence="3" type="primary">LOC112281906</name>
    <name evidence="2" type="ORF">PHYPA_001157</name>
</gene>
<organism evidence="2">
    <name type="scientific">Physcomitrium patens</name>
    <name type="common">Spreading-leaved earth moss</name>
    <name type="synonym">Physcomitrella patens</name>
    <dbReference type="NCBI Taxonomy" id="3218"/>
    <lineage>
        <taxon>Eukaryota</taxon>
        <taxon>Viridiplantae</taxon>
        <taxon>Streptophyta</taxon>
        <taxon>Embryophyta</taxon>
        <taxon>Bryophyta</taxon>
        <taxon>Bryophytina</taxon>
        <taxon>Bryopsida</taxon>
        <taxon>Funariidae</taxon>
        <taxon>Funariales</taxon>
        <taxon>Funariaceae</taxon>
        <taxon>Physcomitrium</taxon>
    </lineage>
</organism>
<evidence type="ECO:0000313" key="2">
    <source>
        <dbReference type="EMBL" id="PNR62733.1"/>
    </source>
</evidence>
<dbReference type="Proteomes" id="UP000006727">
    <property type="component" value="Chromosome 1"/>
</dbReference>
<protein>
    <submittedName>
        <fullName evidence="2 3">Uncharacterized protein</fullName>
    </submittedName>
</protein>
<keyword evidence="1" id="KW-1133">Transmembrane helix</keyword>
<feature type="transmembrane region" description="Helical" evidence="1">
    <location>
        <begin position="29"/>
        <end position="48"/>
    </location>
</feature>
<evidence type="ECO:0000256" key="1">
    <source>
        <dbReference type="SAM" id="Phobius"/>
    </source>
</evidence>
<keyword evidence="4" id="KW-1185">Reference proteome</keyword>
<evidence type="ECO:0000313" key="3">
    <source>
        <dbReference type="EnsemblPlants" id="Pp3c1_25208V3.1"/>
    </source>
</evidence>
<dbReference type="Gramene" id="Pp3c1_25208V3.1">
    <property type="protein sequence ID" value="Pp3c1_25208V3.1"/>
    <property type="gene ID" value="Pp3c1_25208"/>
</dbReference>
<name>A0A2K1L9P4_PHYPA</name>